<keyword evidence="1" id="KW-0973">c-di-GMP</keyword>
<dbReference type="EMBL" id="PTIZ01000009">
    <property type="protein sequence ID" value="PPK74457.1"/>
    <property type="molecule type" value="Genomic_DNA"/>
</dbReference>
<keyword evidence="1" id="KW-0547">Nucleotide-binding</keyword>
<evidence type="ECO:0000313" key="4">
    <source>
        <dbReference type="Proteomes" id="UP000240010"/>
    </source>
</evidence>
<dbReference type="InterPro" id="IPR009875">
    <property type="entry name" value="PilZ_domain"/>
</dbReference>
<dbReference type="AlphaFoldDB" id="A0A2S6HAF0"/>
<sequence>MHPTENNDNRHFHRILYTAEAILSCEEKTWHCEIIDLSLKGCLLRFELPWEEDPEKLYTLALRLSEQVQIKMELTATHVVGNKVGFKCEHIDIDSISELRRLVELNLGSSALLERDLLALIE</sequence>
<feature type="domain" description="PilZ" evidence="2">
    <location>
        <begin position="9"/>
        <end position="104"/>
    </location>
</feature>
<dbReference type="Proteomes" id="UP000240010">
    <property type="component" value="Unassembled WGS sequence"/>
</dbReference>
<proteinExistence type="predicted"/>
<evidence type="ECO:0000256" key="1">
    <source>
        <dbReference type="PIRNR" id="PIRNR028141"/>
    </source>
</evidence>
<accession>A0A2S6HAF0</accession>
<dbReference type="RefSeq" id="WP_104429805.1">
    <property type="nucleotide sequence ID" value="NZ_PTIZ01000009.1"/>
</dbReference>
<gene>
    <name evidence="3" type="ORF">B0F87_109103</name>
</gene>
<name>A0A2S6HAF0_9GAMM</name>
<dbReference type="Pfam" id="PF07238">
    <property type="entry name" value="PilZ"/>
    <property type="match status" value="1"/>
</dbReference>
<evidence type="ECO:0000259" key="2">
    <source>
        <dbReference type="Pfam" id="PF07238"/>
    </source>
</evidence>
<comment type="subunit">
    <text evidence="1">Monomer in both c-di-GMP-bound and free forms.</text>
</comment>
<organism evidence="3 4">
    <name type="scientific">Methylobacter tundripaludum</name>
    <dbReference type="NCBI Taxonomy" id="173365"/>
    <lineage>
        <taxon>Bacteria</taxon>
        <taxon>Pseudomonadati</taxon>
        <taxon>Pseudomonadota</taxon>
        <taxon>Gammaproteobacteria</taxon>
        <taxon>Methylococcales</taxon>
        <taxon>Methylococcaceae</taxon>
        <taxon>Methylobacter</taxon>
    </lineage>
</organism>
<dbReference type="SUPFAM" id="SSF141371">
    <property type="entry name" value="PilZ domain-like"/>
    <property type="match status" value="1"/>
</dbReference>
<protein>
    <recommendedName>
        <fullName evidence="1">Cyclic diguanosine monophosphate-binding protein</fullName>
        <shortName evidence="1">c-di-GMP-binding protein</shortName>
    </recommendedName>
    <alternativeName>
        <fullName evidence="1">Pilz domain-containing protein</fullName>
    </alternativeName>
</protein>
<comment type="caution">
    <text evidence="3">The sequence shown here is derived from an EMBL/GenBank/DDBJ whole genome shotgun (WGS) entry which is preliminary data.</text>
</comment>
<dbReference type="PIRSF" id="PIRSF028141">
    <property type="entry name" value="C-di-GMP_BP_PA4608"/>
    <property type="match status" value="1"/>
</dbReference>
<dbReference type="Gene3D" id="2.40.10.220">
    <property type="entry name" value="predicted glycosyltransferase like domains"/>
    <property type="match status" value="1"/>
</dbReference>
<comment type="function">
    <text evidence="1">Binds the second messenger bis-(3'-5') cyclic dimeric guanosine monophosphate (c-di-GMP). Can bind two c-di-GMP molecules per monomer. May play a role in bacterial second-messenger regulated processes. Binding to c-di-GMP induces a conformational change of the C- and N-termini resulting in the exposure of a highly negative surface on one side of the protein to a possible effector protein.</text>
</comment>
<reference evidence="3 4" key="1">
    <citation type="submission" date="2018-02" db="EMBL/GenBank/DDBJ databases">
        <title>Subsurface microbial communities from deep shales in Ohio and West Virginia, USA.</title>
        <authorList>
            <person name="Wrighton K."/>
        </authorList>
    </citation>
    <scope>NUCLEOTIDE SEQUENCE [LARGE SCALE GENOMIC DNA]</scope>
    <source>
        <strain evidence="3 4">OWC-DMM</strain>
    </source>
</reference>
<dbReference type="GO" id="GO:0035438">
    <property type="term" value="F:cyclic-di-GMP binding"/>
    <property type="evidence" value="ECO:0007669"/>
    <property type="project" value="InterPro"/>
</dbReference>
<dbReference type="InterPro" id="IPR027021">
    <property type="entry name" value="C-di-GMP_BP_PA4608"/>
</dbReference>
<evidence type="ECO:0000313" key="3">
    <source>
        <dbReference type="EMBL" id="PPK74457.1"/>
    </source>
</evidence>